<feature type="compositionally biased region" description="Basic and acidic residues" evidence="1">
    <location>
        <begin position="221"/>
        <end position="230"/>
    </location>
</feature>
<evidence type="ECO:0000313" key="2">
    <source>
        <dbReference type="EMBL" id="GGO48355.1"/>
    </source>
</evidence>
<evidence type="ECO:0000313" key="3">
    <source>
        <dbReference type="Proteomes" id="UP000656881"/>
    </source>
</evidence>
<organism evidence="2 3">
    <name type="scientific">Streptomyces lasiicapitis</name>
    <dbReference type="NCBI Taxonomy" id="1923961"/>
    <lineage>
        <taxon>Bacteria</taxon>
        <taxon>Bacillati</taxon>
        <taxon>Actinomycetota</taxon>
        <taxon>Actinomycetes</taxon>
        <taxon>Kitasatosporales</taxon>
        <taxon>Streptomycetaceae</taxon>
        <taxon>Streptomyces</taxon>
    </lineage>
</organism>
<sequence>MRSDGYDETHDAAHGRGGDNGSDDVTSYDNERTFEALPPAHGRGFAQTWWGQAWMKALEDTALDLAQLKTGRRLARAGAVGAVSVRPGRITAVVQDKNGTAHRSDVLLQELSDDEWDRLLGMAVERAGHIAALLDREMPPHLVEDAATAGVELLPGIGDLEPECDCEAWDHCGHTAALCYQVARLLDQDPFVLLLMRGRGERELLDELQVRSVAHQAAPEAPREEAREAAQEGVDAAEAYEDGAILPPLPEPPVLPAEPGLPPSLDTEAEPAPGVDAAALEFLAARAAAEAHRLLAEALAPGHEQQPVDPGLTPGEDAVRLAAASPEAAIAGRLAEGSGRDRDGLARAVTAWGYGGRAALAVLEEEWTLEAGSLARARAALDEAWDEGERPTLRAARNRWTVVGADAQLRHGRDGRWWPYRKDHGRWVPAGPAANDPATALAAVTAGD</sequence>
<name>A0ABQ2M940_9ACTN</name>
<feature type="compositionally biased region" description="Pro residues" evidence="1">
    <location>
        <begin position="247"/>
        <end position="262"/>
    </location>
</feature>
<comment type="caution">
    <text evidence="2">The sequence shown here is derived from an EMBL/GenBank/DDBJ whole genome shotgun (WGS) entry which is preliminary data.</text>
</comment>
<proteinExistence type="predicted"/>
<dbReference type="RefSeq" id="WP_373287993.1">
    <property type="nucleotide sequence ID" value="NZ_BMNG01000009.1"/>
</dbReference>
<evidence type="ECO:0008006" key="4">
    <source>
        <dbReference type="Google" id="ProtNLM"/>
    </source>
</evidence>
<dbReference type="Proteomes" id="UP000656881">
    <property type="component" value="Unassembled WGS sequence"/>
</dbReference>
<keyword evidence="3" id="KW-1185">Reference proteome</keyword>
<reference evidence="3" key="1">
    <citation type="journal article" date="2019" name="Int. J. Syst. Evol. Microbiol.">
        <title>The Global Catalogue of Microorganisms (GCM) 10K type strain sequencing project: providing services to taxonomists for standard genome sequencing and annotation.</title>
        <authorList>
            <consortium name="The Broad Institute Genomics Platform"/>
            <consortium name="The Broad Institute Genome Sequencing Center for Infectious Disease"/>
            <person name="Wu L."/>
            <person name="Ma J."/>
        </authorList>
    </citation>
    <scope>NUCLEOTIDE SEQUENCE [LARGE SCALE GENOMIC DNA]</scope>
    <source>
        <strain evidence="3">CGMCC 4.7349</strain>
    </source>
</reference>
<dbReference type="PANTHER" id="PTHR38133">
    <property type="entry name" value="SLR1429 PROTEIN"/>
    <property type="match status" value="1"/>
</dbReference>
<gene>
    <name evidence="2" type="ORF">GCM10012286_43790</name>
</gene>
<feature type="region of interest" description="Disordered" evidence="1">
    <location>
        <begin position="215"/>
        <end position="270"/>
    </location>
</feature>
<dbReference type="EMBL" id="BMNG01000009">
    <property type="protein sequence ID" value="GGO48355.1"/>
    <property type="molecule type" value="Genomic_DNA"/>
</dbReference>
<feature type="compositionally biased region" description="Basic and acidic residues" evidence="1">
    <location>
        <begin position="1"/>
        <end position="17"/>
    </location>
</feature>
<dbReference type="PANTHER" id="PTHR38133:SF1">
    <property type="entry name" value="SLR1429 PROTEIN"/>
    <property type="match status" value="1"/>
</dbReference>
<accession>A0ABQ2M940</accession>
<protein>
    <recommendedName>
        <fullName evidence="4">SWF or SNF family helicase</fullName>
    </recommendedName>
</protein>
<feature type="region of interest" description="Disordered" evidence="1">
    <location>
        <begin position="1"/>
        <end position="28"/>
    </location>
</feature>
<evidence type="ECO:0000256" key="1">
    <source>
        <dbReference type="SAM" id="MobiDB-lite"/>
    </source>
</evidence>